<dbReference type="Proteomes" id="UP000248882">
    <property type="component" value="Unassembled WGS sequence"/>
</dbReference>
<organism evidence="2 3">
    <name type="scientific">Algoriphagus chordae</name>
    <dbReference type="NCBI Taxonomy" id="237019"/>
    <lineage>
        <taxon>Bacteria</taxon>
        <taxon>Pseudomonadati</taxon>
        <taxon>Bacteroidota</taxon>
        <taxon>Cytophagia</taxon>
        <taxon>Cytophagales</taxon>
        <taxon>Cyclobacteriaceae</taxon>
        <taxon>Algoriphagus</taxon>
    </lineage>
</organism>
<keyword evidence="3" id="KW-1185">Reference proteome</keyword>
<evidence type="ECO:0000313" key="2">
    <source>
        <dbReference type="EMBL" id="PZX47770.1"/>
    </source>
</evidence>
<dbReference type="EMBL" id="QKZT01000022">
    <property type="protein sequence ID" value="PZX47770.1"/>
    <property type="molecule type" value="Genomic_DNA"/>
</dbReference>
<protein>
    <submittedName>
        <fullName evidence="2">FkbM family methyltransferase</fullName>
    </submittedName>
</protein>
<dbReference type="InterPro" id="IPR006342">
    <property type="entry name" value="FkbM_mtfrase"/>
</dbReference>
<dbReference type="AlphaFoldDB" id="A0A2W7QP31"/>
<comment type="caution">
    <text evidence="2">The sequence shown here is derived from an EMBL/GenBank/DDBJ whole genome shotgun (WGS) entry which is preliminary data.</text>
</comment>
<feature type="domain" description="Methyltransferase FkbM" evidence="1">
    <location>
        <begin position="63"/>
        <end position="207"/>
    </location>
</feature>
<dbReference type="Pfam" id="PF05050">
    <property type="entry name" value="Methyltransf_21"/>
    <property type="match status" value="1"/>
</dbReference>
<dbReference type="PANTHER" id="PTHR36973">
    <property type="entry name" value="SLL1456 PROTEIN-RELATED"/>
    <property type="match status" value="1"/>
</dbReference>
<proteinExistence type="predicted"/>
<dbReference type="GO" id="GO:0032259">
    <property type="term" value="P:methylation"/>
    <property type="evidence" value="ECO:0007669"/>
    <property type="project" value="UniProtKB-KW"/>
</dbReference>
<sequence length="262" mass="29929">MRQKFLKIIRSKVLQPLWVKLHHISLIGMNYFGGASLSHSGEIWALNYVKQKLKDKDEILIFDVGANSGEYSLVANELFADRVFIHAFEPSAYTYKILEEKTVACTKIKTHKLGIGSEKAILKLYSSGKGRTTASVYNLEYRVNNFQDEFTEEIEVISVDSFCSENSIQFIDLLKIDIEGHELVALKGAKSLIDSLSINFIQFEFGKCDIDADVFFRDFYEVLSPGYHMYRIVSDGLFEIKNYDSSLEIFHTANFLAERKGI</sequence>
<keyword evidence="2" id="KW-0489">Methyltransferase</keyword>
<evidence type="ECO:0000259" key="1">
    <source>
        <dbReference type="Pfam" id="PF05050"/>
    </source>
</evidence>
<dbReference type="GO" id="GO:0008171">
    <property type="term" value="F:O-methyltransferase activity"/>
    <property type="evidence" value="ECO:0007669"/>
    <property type="project" value="TreeGrafter"/>
</dbReference>
<evidence type="ECO:0000313" key="3">
    <source>
        <dbReference type="Proteomes" id="UP000248882"/>
    </source>
</evidence>
<reference evidence="2 3" key="1">
    <citation type="submission" date="2018-06" db="EMBL/GenBank/DDBJ databases">
        <title>Genomic Encyclopedia of Archaeal and Bacterial Type Strains, Phase II (KMG-II): from individual species to whole genera.</title>
        <authorList>
            <person name="Goeker M."/>
        </authorList>
    </citation>
    <scope>NUCLEOTIDE SEQUENCE [LARGE SCALE GENOMIC DNA]</scope>
    <source>
        <strain evidence="2 3">DSM 19830</strain>
    </source>
</reference>
<dbReference type="NCBIfam" id="TIGR01444">
    <property type="entry name" value="fkbM_fam"/>
    <property type="match status" value="1"/>
</dbReference>
<dbReference type="Gene3D" id="3.40.50.150">
    <property type="entry name" value="Vaccinia Virus protein VP39"/>
    <property type="match status" value="1"/>
</dbReference>
<dbReference type="InterPro" id="IPR053188">
    <property type="entry name" value="FkbM_Methyltransferase"/>
</dbReference>
<gene>
    <name evidence="2" type="ORF">LV85_03754</name>
</gene>
<dbReference type="InterPro" id="IPR029063">
    <property type="entry name" value="SAM-dependent_MTases_sf"/>
</dbReference>
<name>A0A2W7QP31_9BACT</name>
<accession>A0A2W7QP31</accession>
<keyword evidence="2" id="KW-0808">Transferase</keyword>
<dbReference type="SUPFAM" id="SSF53335">
    <property type="entry name" value="S-adenosyl-L-methionine-dependent methyltransferases"/>
    <property type="match status" value="1"/>
</dbReference>
<dbReference type="PANTHER" id="PTHR36973:SF4">
    <property type="entry name" value="NODULATION PROTEIN"/>
    <property type="match status" value="1"/>
</dbReference>